<keyword evidence="4" id="KW-1185">Reference proteome</keyword>
<evidence type="ECO:0000256" key="2">
    <source>
        <dbReference type="RuleBase" id="RU003707"/>
    </source>
</evidence>
<dbReference type="Gene3D" id="3.90.226.10">
    <property type="entry name" value="2-enoyl-CoA Hydratase, Chain A, domain 1"/>
    <property type="match status" value="1"/>
</dbReference>
<comment type="similarity">
    <text evidence="1 2">Belongs to the enoyl-CoA hydratase/isomerase family.</text>
</comment>
<dbReference type="EMBL" id="JAVRIB010000005">
    <property type="protein sequence ID" value="MDT0634618.1"/>
    <property type="molecule type" value="Genomic_DNA"/>
</dbReference>
<dbReference type="InterPro" id="IPR001753">
    <property type="entry name" value="Enoyl-CoA_hydra/iso"/>
</dbReference>
<accession>A0ABU3BZ86</accession>
<dbReference type="Pfam" id="PF00378">
    <property type="entry name" value="ECH_1"/>
    <property type="match status" value="1"/>
</dbReference>
<dbReference type="PROSITE" id="PS00166">
    <property type="entry name" value="ENOYL_COA_HYDRATASE"/>
    <property type="match status" value="1"/>
</dbReference>
<dbReference type="PANTHER" id="PTHR42964">
    <property type="entry name" value="ENOYL-COA HYDRATASE"/>
    <property type="match status" value="1"/>
</dbReference>
<dbReference type="InterPro" id="IPR051683">
    <property type="entry name" value="Enoyl-CoA_Hydratase/Isomerase"/>
</dbReference>
<evidence type="ECO:0000313" key="4">
    <source>
        <dbReference type="Proteomes" id="UP001251857"/>
    </source>
</evidence>
<dbReference type="PANTHER" id="PTHR42964:SF1">
    <property type="entry name" value="POLYKETIDE BIOSYNTHESIS ENOYL-COA HYDRATASE PKSH-RELATED"/>
    <property type="match status" value="1"/>
</dbReference>
<dbReference type="InterPro" id="IPR029045">
    <property type="entry name" value="ClpP/crotonase-like_dom_sf"/>
</dbReference>
<dbReference type="CDD" id="cd06558">
    <property type="entry name" value="crotonase-like"/>
    <property type="match status" value="1"/>
</dbReference>
<dbReference type="Proteomes" id="UP001251857">
    <property type="component" value="Unassembled WGS sequence"/>
</dbReference>
<dbReference type="RefSeq" id="WP_311652412.1">
    <property type="nucleotide sequence ID" value="NZ_JAVRIB010000005.1"/>
</dbReference>
<comment type="caution">
    <text evidence="3">The sequence shown here is derived from an EMBL/GenBank/DDBJ whole genome shotgun (WGS) entry which is preliminary data.</text>
</comment>
<evidence type="ECO:0000313" key="3">
    <source>
        <dbReference type="EMBL" id="MDT0634618.1"/>
    </source>
</evidence>
<gene>
    <name evidence="3" type="ORF">RM532_06585</name>
</gene>
<evidence type="ECO:0000256" key="1">
    <source>
        <dbReference type="ARBA" id="ARBA00005254"/>
    </source>
</evidence>
<reference evidence="3 4" key="1">
    <citation type="submission" date="2023-09" db="EMBL/GenBank/DDBJ databases">
        <authorList>
            <person name="Rey-Velasco X."/>
        </authorList>
    </citation>
    <scope>NUCLEOTIDE SEQUENCE [LARGE SCALE GENOMIC DNA]</scope>
    <source>
        <strain evidence="3 4">W335</strain>
    </source>
</reference>
<dbReference type="InterPro" id="IPR018376">
    <property type="entry name" value="Enoyl-CoA_hyd/isom_CS"/>
</dbReference>
<organism evidence="3 4">
    <name type="scientific">Spectribacter hydrogenoxidans</name>
    <dbReference type="NCBI Taxonomy" id="3075608"/>
    <lineage>
        <taxon>Bacteria</taxon>
        <taxon>Pseudomonadati</taxon>
        <taxon>Pseudomonadota</taxon>
        <taxon>Gammaproteobacteria</taxon>
        <taxon>Salinisphaerales</taxon>
        <taxon>Salinisphaeraceae</taxon>
        <taxon>Spectribacter</taxon>
    </lineage>
</organism>
<name>A0ABU3BZ86_9GAMM</name>
<protein>
    <submittedName>
        <fullName evidence="3">Enoyl-CoA hydratase-related protein</fullName>
    </submittedName>
</protein>
<dbReference type="SUPFAM" id="SSF52096">
    <property type="entry name" value="ClpP/crotonase"/>
    <property type="match status" value="1"/>
</dbReference>
<dbReference type="InterPro" id="IPR014748">
    <property type="entry name" value="Enoyl-CoA_hydra_C"/>
</dbReference>
<sequence>MSDAPVICAIEDSIAHITLNTPDNGNVINLPMAEALSDVARRVESTPGLRAVLLDARGKMFCAGGDIRAMDASRDDLPGMVHRLVRTAHDAILRLGRLPVPMVGALNGAVAGGGLGLAMCADYLVAADNARFCAAHTMIGLSGDCGVTFFLPRAIGMRRARLMTLTNNTINADQALDWGLVEEVVAADTLTDTARERVETLAGSATNGLIASKKLTGASLGAALEAHLGRELEQMVACSRTHDAREGIDAFANKRSPAYTGR</sequence>
<proteinExistence type="inferred from homology"/>
<dbReference type="Gene3D" id="1.10.12.10">
    <property type="entry name" value="Lyase 2-enoyl-coa Hydratase, Chain A, domain 2"/>
    <property type="match status" value="1"/>
</dbReference>